<keyword evidence="3" id="KW-0430">Lectin</keyword>
<comment type="subcellular location">
    <subcellularLocation>
        <location evidence="1">Membrane</location>
        <topology evidence="1">Single-pass membrane protein</topology>
    </subcellularLocation>
</comment>
<evidence type="ECO:0000256" key="4">
    <source>
        <dbReference type="ARBA" id="ARBA00022889"/>
    </source>
</evidence>
<dbReference type="InterPro" id="IPR013106">
    <property type="entry name" value="Ig_V-set"/>
</dbReference>
<keyword evidence="12" id="KW-1185">Reference proteome</keyword>
<dbReference type="PANTHER" id="PTHR12035:SF125">
    <property type="entry name" value="SIALIC ACID-BINDING IG-LIKE LECTIN 5"/>
    <property type="match status" value="1"/>
</dbReference>
<dbReference type="InterPro" id="IPR013783">
    <property type="entry name" value="Ig-like_fold"/>
</dbReference>
<proteinExistence type="inferred from homology"/>
<evidence type="ECO:0000259" key="11">
    <source>
        <dbReference type="PROSITE" id="PS50835"/>
    </source>
</evidence>
<comment type="similarity">
    <text evidence="7">Belongs to the immunoglobulin superfamily. SIGLEC (sialic acid binding Ig-like lectin) family.</text>
</comment>
<dbReference type="Pfam" id="PF07686">
    <property type="entry name" value="V-set"/>
    <property type="match status" value="2"/>
</dbReference>
<dbReference type="RefSeq" id="XP_018109281.1">
    <property type="nucleotide sequence ID" value="XM_018253792.2"/>
</dbReference>
<keyword evidence="2 9" id="KW-0812">Transmembrane</keyword>
<dbReference type="GeneID" id="108711762"/>
<dbReference type="PaxDb" id="8355-A0A1L8H3D3"/>
<feature type="domain" description="Ig-like" evidence="11">
    <location>
        <begin position="24"/>
        <end position="139"/>
    </location>
</feature>
<evidence type="ECO:0000256" key="7">
    <source>
        <dbReference type="ARBA" id="ARBA00038361"/>
    </source>
</evidence>
<dbReference type="PROSITE" id="PS50835">
    <property type="entry name" value="IG_LIKE"/>
    <property type="match status" value="3"/>
</dbReference>
<dbReference type="SUPFAM" id="SSF48726">
    <property type="entry name" value="Immunoglobulin"/>
    <property type="match status" value="3"/>
</dbReference>
<protein>
    <submittedName>
        <fullName evidence="13">Sialic acid-binding Ig-like lectin 14 isoform X1</fullName>
    </submittedName>
</protein>
<dbReference type="KEGG" id="xla:108711762"/>
<evidence type="ECO:0000313" key="12">
    <source>
        <dbReference type="Proteomes" id="UP000186698"/>
    </source>
</evidence>
<evidence type="ECO:0000256" key="10">
    <source>
        <dbReference type="SAM" id="SignalP"/>
    </source>
</evidence>
<evidence type="ECO:0000256" key="9">
    <source>
        <dbReference type="SAM" id="Phobius"/>
    </source>
</evidence>
<organism evidence="12 13">
    <name type="scientific">Xenopus laevis</name>
    <name type="common">African clawed frog</name>
    <dbReference type="NCBI Taxonomy" id="8355"/>
    <lineage>
        <taxon>Eukaryota</taxon>
        <taxon>Metazoa</taxon>
        <taxon>Chordata</taxon>
        <taxon>Craniata</taxon>
        <taxon>Vertebrata</taxon>
        <taxon>Euteleostomi</taxon>
        <taxon>Amphibia</taxon>
        <taxon>Batrachia</taxon>
        <taxon>Anura</taxon>
        <taxon>Pipoidea</taxon>
        <taxon>Pipidae</taxon>
        <taxon>Xenopodinae</taxon>
        <taxon>Xenopus</taxon>
        <taxon>Xenopus</taxon>
    </lineage>
</organism>
<keyword evidence="10" id="KW-0732">Signal</keyword>
<feature type="signal peptide" evidence="10">
    <location>
        <begin position="1"/>
        <end position="19"/>
    </location>
</feature>
<dbReference type="GO" id="GO:0005886">
    <property type="term" value="C:plasma membrane"/>
    <property type="evidence" value="ECO:0000318"/>
    <property type="project" value="GO_Central"/>
</dbReference>
<evidence type="ECO:0000313" key="13">
    <source>
        <dbReference type="RefSeq" id="XP_018109281.1"/>
    </source>
</evidence>
<dbReference type="GO" id="GO:0030246">
    <property type="term" value="F:carbohydrate binding"/>
    <property type="evidence" value="ECO:0007669"/>
    <property type="project" value="UniProtKB-KW"/>
</dbReference>
<dbReference type="OMA" id="ASINCTF"/>
<sequence length="527" mass="58552">MNLLLTLFLLWTCQGGIYSKEKKPYCTIQTGSVRGREGDSVTIPCWFSYPGYQGNRPNNLRVYWREAKESPCGNNIIIYNHTENWVHGSYTGRISLEGNPKEQNVVSLRIQKISRTDGPMFCCRLEPEDNGLKPWQNIQGTFIQFPGEFSVQQVDTVPAIEGETTIIPCLVHSAPGEIREVTWRWGDSPMCSDNPNTMKWTSDERSEKHTEFSLVDFPRDVSLRIKGVAPSHRKHYCCEVKVRDKTAQSVQGTELGVAASSPSDTFSITQSPELTVQSGDSASINCTFSSPHNRDPLWVGVYWRVGNRTGPFAYHPSQEMVHPMYKGRTELRGEADLYIRNVQEADNNTSYYCFVMLRFCEDINKFSTKTIHGTGSSLHVTALSETGWFIPLVLTLIALLLLVGTLAFLRIKGKICFSTNKGQETSISRSPDASPISPTNPPSGRGTLSPEPDRNPQTDPEESSGILYSHINHKGHSSQYKKENSTAESEGGASVLYAVVGSADHGAVDASVQKRNISASSPPHHNQ</sequence>
<evidence type="ECO:0000256" key="6">
    <source>
        <dbReference type="ARBA" id="ARBA00023136"/>
    </source>
</evidence>
<reference evidence="13" key="1">
    <citation type="submission" date="2025-08" db="UniProtKB">
        <authorList>
            <consortium name="RefSeq"/>
        </authorList>
    </citation>
    <scope>IDENTIFICATION</scope>
    <source>
        <strain evidence="13">J_2021</strain>
        <tissue evidence="13">Erythrocytes</tissue>
    </source>
</reference>
<feature type="region of interest" description="Disordered" evidence="8">
    <location>
        <begin position="422"/>
        <end position="464"/>
    </location>
</feature>
<name>A0A1L8H3D3_XENLA</name>
<feature type="domain" description="Ig-like" evidence="11">
    <location>
        <begin position="146"/>
        <end position="248"/>
    </location>
</feature>
<evidence type="ECO:0000256" key="5">
    <source>
        <dbReference type="ARBA" id="ARBA00022989"/>
    </source>
</evidence>
<dbReference type="OrthoDB" id="6152887at2759"/>
<dbReference type="GO" id="GO:0033691">
    <property type="term" value="F:sialic acid binding"/>
    <property type="evidence" value="ECO:0000318"/>
    <property type="project" value="GO_Central"/>
</dbReference>
<accession>A0A1L8H3D3</accession>
<dbReference type="InterPro" id="IPR003599">
    <property type="entry name" value="Ig_sub"/>
</dbReference>
<dbReference type="Proteomes" id="UP000186698">
    <property type="component" value="Chromosome 3L"/>
</dbReference>
<evidence type="ECO:0000256" key="1">
    <source>
        <dbReference type="ARBA" id="ARBA00004167"/>
    </source>
</evidence>
<dbReference type="AlphaFoldDB" id="A0A1L8H3D3"/>
<dbReference type="PANTHER" id="PTHR12035">
    <property type="entry name" value="SIALIC ACID BINDING IMMUNOGLOBULIN-LIKE LECTIN"/>
    <property type="match status" value="1"/>
</dbReference>
<keyword evidence="4" id="KW-0130">Cell adhesion</keyword>
<feature type="transmembrane region" description="Helical" evidence="9">
    <location>
        <begin position="388"/>
        <end position="409"/>
    </location>
</feature>
<dbReference type="Gene3D" id="2.60.40.10">
    <property type="entry name" value="Immunoglobulins"/>
    <property type="match status" value="3"/>
</dbReference>
<dbReference type="InterPro" id="IPR036179">
    <property type="entry name" value="Ig-like_dom_sf"/>
</dbReference>
<dbReference type="GO" id="GO:0007155">
    <property type="term" value="P:cell adhesion"/>
    <property type="evidence" value="ECO:0000318"/>
    <property type="project" value="GO_Central"/>
</dbReference>
<keyword evidence="6 9" id="KW-0472">Membrane</keyword>
<feature type="compositionally biased region" description="Polar residues" evidence="8">
    <location>
        <begin position="422"/>
        <end position="431"/>
    </location>
</feature>
<feature type="domain" description="Ig-like" evidence="11">
    <location>
        <begin position="262"/>
        <end position="372"/>
    </location>
</feature>
<dbReference type="SMART" id="SM00409">
    <property type="entry name" value="IG"/>
    <property type="match status" value="3"/>
</dbReference>
<evidence type="ECO:0000256" key="3">
    <source>
        <dbReference type="ARBA" id="ARBA00022734"/>
    </source>
</evidence>
<dbReference type="InterPro" id="IPR051036">
    <property type="entry name" value="SIGLEC"/>
</dbReference>
<dbReference type="STRING" id="8355.A0A1L8H3D3"/>
<gene>
    <name evidence="13" type="primary">LOC108711762</name>
</gene>
<keyword evidence="5 9" id="KW-1133">Transmembrane helix</keyword>
<evidence type="ECO:0000256" key="8">
    <source>
        <dbReference type="SAM" id="MobiDB-lite"/>
    </source>
</evidence>
<dbReference type="Bgee" id="108711762">
    <property type="expression patterns" value="Expressed in spleen and 11 other cell types or tissues"/>
</dbReference>
<evidence type="ECO:0000256" key="2">
    <source>
        <dbReference type="ARBA" id="ARBA00022692"/>
    </source>
</evidence>
<feature type="chain" id="PRO_5035253263" evidence="10">
    <location>
        <begin position="20"/>
        <end position="527"/>
    </location>
</feature>
<dbReference type="InterPro" id="IPR007110">
    <property type="entry name" value="Ig-like_dom"/>
</dbReference>